<evidence type="ECO:0000313" key="2">
    <source>
        <dbReference type="EMBL" id="CAB5215053.1"/>
    </source>
</evidence>
<name>A0A6J7WHZ3_9CAUD</name>
<protein>
    <submittedName>
        <fullName evidence="2">Uncharacterized protein</fullName>
    </submittedName>
</protein>
<dbReference type="EMBL" id="LR798243">
    <property type="protein sequence ID" value="CAB5215053.1"/>
    <property type="molecule type" value="Genomic_DNA"/>
</dbReference>
<feature type="region of interest" description="Disordered" evidence="1">
    <location>
        <begin position="110"/>
        <end position="142"/>
    </location>
</feature>
<reference evidence="2" key="1">
    <citation type="submission" date="2020-05" db="EMBL/GenBank/DDBJ databases">
        <authorList>
            <person name="Chiriac C."/>
            <person name="Salcher M."/>
            <person name="Ghai R."/>
            <person name="Kavagutti S V."/>
        </authorList>
    </citation>
    <scope>NUCLEOTIDE SEQUENCE</scope>
</reference>
<proteinExistence type="predicted"/>
<gene>
    <name evidence="2" type="ORF">UFOVP190_376</name>
</gene>
<evidence type="ECO:0000256" key="1">
    <source>
        <dbReference type="SAM" id="MobiDB-lite"/>
    </source>
</evidence>
<sequence>MSRIYKTSMGQSIDMDALKLANENTTAIGNMRVNARGDILGAGKSVAVPRNQIMDQVYAVEPGYSPNDPAMYAEREAMIQASNAKELNDLANNLIVTNIEKKPEVAPVARGSLAGSVAKQTTVTQEPIPDPRNPKSNGPTRI</sequence>
<organism evidence="2">
    <name type="scientific">uncultured Caudovirales phage</name>
    <dbReference type="NCBI Taxonomy" id="2100421"/>
    <lineage>
        <taxon>Viruses</taxon>
        <taxon>Duplodnaviria</taxon>
        <taxon>Heunggongvirae</taxon>
        <taxon>Uroviricota</taxon>
        <taxon>Caudoviricetes</taxon>
        <taxon>Peduoviridae</taxon>
        <taxon>Maltschvirus</taxon>
        <taxon>Maltschvirus maltsch</taxon>
    </lineage>
</organism>
<accession>A0A6J7WHZ3</accession>